<comment type="subcellular location">
    <subcellularLocation>
        <location evidence="1">Cell envelope</location>
    </subcellularLocation>
</comment>
<keyword evidence="4" id="KW-0732">Signal</keyword>
<dbReference type="PANTHER" id="PTHR32347">
    <property type="entry name" value="EFFLUX SYSTEM COMPONENT YKNX-RELATED"/>
    <property type="match status" value="1"/>
</dbReference>
<reference evidence="6 7" key="1">
    <citation type="submission" date="2020-08" db="EMBL/GenBank/DDBJ databases">
        <title>Genomic Encyclopedia of Type Strains, Phase IV (KMG-IV): sequencing the most valuable type-strain genomes for metagenomic binning, comparative biology and taxonomic classification.</title>
        <authorList>
            <person name="Goeker M."/>
        </authorList>
    </citation>
    <scope>NUCLEOTIDE SEQUENCE [LARGE SCALE GENOMIC DNA]</scope>
    <source>
        <strain evidence="6 7">DSM 25897</strain>
    </source>
</reference>
<proteinExistence type="predicted"/>
<dbReference type="Pfam" id="PF25881">
    <property type="entry name" value="HH_YBHG"/>
    <property type="match status" value="1"/>
</dbReference>
<dbReference type="Gene3D" id="2.40.30.170">
    <property type="match status" value="1"/>
</dbReference>
<dbReference type="Gene3D" id="2.40.50.100">
    <property type="match status" value="2"/>
</dbReference>
<feature type="signal peptide" evidence="4">
    <location>
        <begin position="1"/>
        <end position="22"/>
    </location>
</feature>
<evidence type="ECO:0000313" key="7">
    <source>
        <dbReference type="Proteomes" id="UP000519004"/>
    </source>
</evidence>
<evidence type="ECO:0000313" key="6">
    <source>
        <dbReference type="EMBL" id="MBB5015370.1"/>
    </source>
</evidence>
<dbReference type="SUPFAM" id="SSF111369">
    <property type="entry name" value="HlyD-like secretion proteins"/>
    <property type="match status" value="2"/>
</dbReference>
<protein>
    <submittedName>
        <fullName evidence="6">HlyD family secretion protein</fullName>
    </submittedName>
</protein>
<dbReference type="PANTHER" id="PTHR32347:SF29">
    <property type="entry name" value="UPF0194 MEMBRANE PROTEIN YBHG"/>
    <property type="match status" value="1"/>
</dbReference>
<dbReference type="EMBL" id="JACHHX010000007">
    <property type="protein sequence ID" value="MBB5015370.1"/>
    <property type="molecule type" value="Genomic_DNA"/>
</dbReference>
<feature type="coiled-coil region" evidence="3">
    <location>
        <begin position="77"/>
        <end position="194"/>
    </location>
</feature>
<gene>
    <name evidence="6" type="ORF">HNQ58_001268</name>
</gene>
<dbReference type="RefSeq" id="WP_183948064.1">
    <property type="nucleotide sequence ID" value="NZ_JACHHX010000007.1"/>
</dbReference>
<evidence type="ECO:0000259" key="5">
    <source>
        <dbReference type="Pfam" id="PF25881"/>
    </source>
</evidence>
<evidence type="ECO:0000256" key="4">
    <source>
        <dbReference type="SAM" id="SignalP"/>
    </source>
</evidence>
<comment type="caution">
    <text evidence="6">The sequence shown here is derived from an EMBL/GenBank/DDBJ whole genome shotgun (WGS) entry which is preliminary data.</text>
</comment>
<dbReference type="InterPro" id="IPR059052">
    <property type="entry name" value="HH_YbhG-like"/>
</dbReference>
<dbReference type="GO" id="GO:0030313">
    <property type="term" value="C:cell envelope"/>
    <property type="evidence" value="ECO:0007669"/>
    <property type="project" value="UniProtKB-SubCell"/>
</dbReference>
<evidence type="ECO:0000256" key="1">
    <source>
        <dbReference type="ARBA" id="ARBA00004196"/>
    </source>
</evidence>
<keyword evidence="7" id="KW-1185">Reference proteome</keyword>
<evidence type="ECO:0000256" key="3">
    <source>
        <dbReference type="SAM" id="Coils"/>
    </source>
</evidence>
<dbReference type="AlphaFoldDB" id="A0A7W7XZN6"/>
<dbReference type="Gene3D" id="1.10.287.470">
    <property type="entry name" value="Helix hairpin bin"/>
    <property type="match status" value="3"/>
</dbReference>
<sequence length="322" mass="34641">MTTESASRALPLLAALLLAACAGDDGPHLPGQLEYERIAVPAELSEPVLLLAVREGQPVTAGELLARLDPRRADARLARAEAELRQHEARLSELIHGARPETLDAARAALARAQAAADDAQREQRRLAELRRRELIAQAELDRADTARRRAEADARAADAQLRELTRGTREEQLHQAEAAVAAARAAVDEARIARERLDLRAPRDGRVDALPFKPGDQPPPGAAVATLLTGEAYARVFVPAAQRARMAEGQRFRVTVEGIDTPFAGTLRSIAAEPAFTPYFALAGDDASRLVYRAEIVLDETARTLPAGLPLTATPVTGDAR</sequence>
<feature type="chain" id="PRO_5030551540" evidence="4">
    <location>
        <begin position="23"/>
        <end position="322"/>
    </location>
</feature>
<keyword evidence="2 3" id="KW-0175">Coiled coil</keyword>
<organism evidence="6 7">
    <name type="scientific">Rehaibacterium terrae</name>
    <dbReference type="NCBI Taxonomy" id="1341696"/>
    <lineage>
        <taxon>Bacteria</taxon>
        <taxon>Pseudomonadati</taxon>
        <taxon>Pseudomonadota</taxon>
        <taxon>Gammaproteobacteria</taxon>
        <taxon>Lysobacterales</taxon>
        <taxon>Lysobacteraceae</taxon>
        <taxon>Rehaibacterium</taxon>
    </lineage>
</organism>
<dbReference type="InterPro" id="IPR050465">
    <property type="entry name" value="UPF0194_transport"/>
</dbReference>
<accession>A0A7W7XZN6</accession>
<name>A0A7W7XZN6_9GAMM</name>
<dbReference type="Proteomes" id="UP000519004">
    <property type="component" value="Unassembled WGS sequence"/>
</dbReference>
<evidence type="ECO:0000256" key="2">
    <source>
        <dbReference type="ARBA" id="ARBA00023054"/>
    </source>
</evidence>
<feature type="domain" description="YbhG-like alpha-helical hairpin" evidence="5">
    <location>
        <begin position="71"/>
        <end position="190"/>
    </location>
</feature>